<dbReference type="GO" id="GO:0070694">
    <property type="term" value="F:5-hydroxymethyl-dUMP N-hydrolase activity"/>
    <property type="evidence" value="ECO:0007669"/>
    <property type="project" value="TreeGrafter"/>
</dbReference>
<dbReference type="PANTHER" id="PTHR15364:SF0">
    <property type="entry name" value="2'-DEOXYNUCLEOSIDE 5'-PHOSPHATE N-HYDROLASE 1"/>
    <property type="match status" value="1"/>
</dbReference>
<protein>
    <submittedName>
        <fullName evidence="1">Nucleoside 2-deoxyribosyltransferase</fullName>
    </submittedName>
</protein>
<dbReference type="InterPro" id="IPR051239">
    <property type="entry name" value="2'-dNMP_N-hydrolase"/>
</dbReference>
<dbReference type="Proteomes" id="UP000542125">
    <property type="component" value="Unassembled WGS sequence"/>
</dbReference>
<proteinExistence type="predicted"/>
<accession>A0A7Y9IRH0</accession>
<sequence length="171" mass="18599">MKIYLAGPDVFRPDAAAFGRSLQTLCTELGLTGCFPLDNELKAELSGRDAARAIYEANVAMIRDCDAIMANLNPFRGREPDSGTAFEVGYAAALGKQIWVYTSEPRNLVEQWAETDPVLHGPQIDDAGMLVEDFGLNLNLMLACSSAHVVIGTAHECLRRIAARQLSEGKE</sequence>
<organism evidence="1 2">
    <name type="scientific">Pigmentiphaga litoralis</name>
    <dbReference type="NCBI Taxonomy" id="516702"/>
    <lineage>
        <taxon>Bacteria</taxon>
        <taxon>Pseudomonadati</taxon>
        <taxon>Pseudomonadota</taxon>
        <taxon>Betaproteobacteria</taxon>
        <taxon>Burkholderiales</taxon>
        <taxon>Alcaligenaceae</taxon>
        <taxon>Pigmentiphaga</taxon>
    </lineage>
</organism>
<dbReference type="AlphaFoldDB" id="A0A7Y9IRH0"/>
<reference evidence="1 2" key="1">
    <citation type="submission" date="2020-07" db="EMBL/GenBank/DDBJ databases">
        <title>Genomic Encyclopedia of Type Strains, Phase IV (KMG-V): Genome sequencing to study the core and pangenomes of soil and plant-associated prokaryotes.</title>
        <authorList>
            <person name="Whitman W."/>
        </authorList>
    </citation>
    <scope>NUCLEOTIDE SEQUENCE [LARGE SCALE GENOMIC DNA]</scope>
    <source>
        <strain evidence="1 2">SAS40</strain>
    </source>
</reference>
<dbReference type="Gene3D" id="3.40.50.450">
    <property type="match status" value="1"/>
</dbReference>
<dbReference type="EMBL" id="JACBYR010000001">
    <property type="protein sequence ID" value="NYE81731.1"/>
    <property type="molecule type" value="Genomic_DNA"/>
</dbReference>
<dbReference type="RefSeq" id="WP_179583940.1">
    <property type="nucleotide sequence ID" value="NZ_JACBYR010000001.1"/>
</dbReference>
<evidence type="ECO:0000313" key="1">
    <source>
        <dbReference type="EMBL" id="NYE81731.1"/>
    </source>
</evidence>
<name>A0A7Y9IRH0_9BURK</name>
<dbReference type="GO" id="GO:0016740">
    <property type="term" value="F:transferase activity"/>
    <property type="evidence" value="ECO:0007669"/>
    <property type="project" value="UniProtKB-KW"/>
</dbReference>
<dbReference type="SUPFAM" id="SSF52309">
    <property type="entry name" value="N-(deoxy)ribosyltransferase-like"/>
    <property type="match status" value="1"/>
</dbReference>
<comment type="caution">
    <text evidence="1">The sequence shown here is derived from an EMBL/GenBank/DDBJ whole genome shotgun (WGS) entry which is preliminary data.</text>
</comment>
<dbReference type="Pfam" id="PF05014">
    <property type="entry name" value="Nuc_deoxyrib_tr"/>
    <property type="match status" value="1"/>
</dbReference>
<dbReference type="GO" id="GO:0009159">
    <property type="term" value="P:deoxyribonucleoside monophosphate catabolic process"/>
    <property type="evidence" value="ECO:0007669"/>
    <property type="project" value="TreeGrafter"/>
</dbReference>
<keyword evidence="1" id="KW-0808">Transferase</keyword>
<keyword evidence="2" id="KW-1185">Reference proteome</keyword>
<evidence type="ECO:0000313" key="2">
    <source>
        <dbReference type="Proteomes" id="UP000542125"/>
    </source>
</evidence>
<gene>
    <name evidence="1" type="ORF">FHW18_001002</name>
</gene>
<dbReference type="PANTHER" id="PTHR15364">
    <property type="entry name" value="2'-DEOXYNUCLEOSIDE 5'-PHOSPHATE N-HYDROLASE 1"/>
    <property type="match status" value="1"/>
</dbReference>
<dbReference type="InterPro" id="IPR007710">
    <property type="entry name" value="Nucleoside_deoxyribTrfase"/>
</dbReference>